<dbReference type="InterPro" id="IPR054528">
    <property type="entry name" value="TcaA_5th"/>
</dbReference>
<dbReference type="InterPro" id="IPR056902">
    <property type="entry name" value="NTF2_YvbJ"/>
</dbReference>
<evidence type="ECO:0000259" key="3">
    <source>
        <dbReference type="Pfam" id="PF22819"/>
    </source>
</evidence>
<keyword evidence="1" id="KW-0472">Membrane</keyword>
<feature type="transmembrane region" description="Helical" evidence="1">
    <location>
        <begin position="44"/>
        <end position="63"/>
    </location>
</feature>
<keyword evidence="1" id="KW-0812">Transmembrane</keyword>
<dbReference type="EMBL" id="JAUSUA010000002">
    <property type="protein sequence ID" value="MDQ0206943.1"/>
    <property type="molecule type" value="Genomic_DNA"/>
</dbReference>
<dbReference type="Pfam" id="PF25155">
    <property type="entry name" value="NTF2_YvbJ"/>
    <property type="match status" value="1"/>
</dbReference>
<dbReference type="PANTHER" id="PTHR40038:SF1">
    <property type="entry name" value="MEMBRANE-ASSOCIATED PROTEIN TCAA"/>
    <property type="match status" value="1"/>
</dbReference>
<name>A0ABT9YGE9_9BACI</name>
<feature type="domain" description="TcaA second" evidence="2">
    <location>
        <begin position="70"/>
        <end position="170"/>
    </location>
</feature>
<evidence type="ECO:0000256" key="1">
    <source>
        <dbReference type="SAM" id="Phobius"/>
    </source>
</evidence>
<sequence length="607" mass="69259">MMQVCPKCQHKNRNQAFCSKCGTKLPEQEQVNATMKPFSKKTKIIVGASAGVIVIAGALFFTGKTLADKDRVLDSFLEAVADRDHNAVKSHLASSDPDLKVEDTHVDAFFEYLDEDPDAHSALIYKWSAESEVVDSPREVVDYSDYYMDFPITFTNSGSKWLVFDNYQFVLEALPLYVSTNMEEIEFTVDDTDVSPIWANEEFFFGYYLPGHYQIKGTVENDFGINEKELNVNLFEGDYYYSLGFDLNTAFLSVEPMIEGTKLILEDTNNEIDVTSSPFEFGPVLTDGTLTYHIEAESPFGLLKSVSSPIYETIDGYFAPNDEVKEQLSNTINEALLSVRTAKQEGNVDKLKHFGKEAYSDYKSSIESNLEWDYLYAGYLVETGFDWNETTIVEHGQTWKANVVVYEEWEEDTYYPGDTPSLQFTEWDREYELTFKDDAWTIIGSTYGYGEPTETFSFTKEDQDEVSSTDSAIEEGSKVKLSEDQADSLVYSFISSYVSGVNYGDPSYIDNYVTPEYKKGIESYMIDLYDREISQYFIDAETTSVSANDNGSYTIKTKEIYEIYYTDKADLQKTFNATYIVIYNEDEERWELSELVGDVKEIDSKEI</sequence>
<protein>
    <submittedName>
        <fullName evidence="5">Membrane protein YvbJ</fullName>
    </submittedName>
</protein>
<evidence type="ECO:0000313" key="5">
    <source>
        <dbReference type="EMBL" id="MDQ0206943.1"/>
    </source>
</evidence>
<dbReference type="RefSeq" id="WP_306981843.1">
    <property type="nucleotide sequence ID" value="NZ_JAUSUA010000002.1"/>
</dbReference>
<comment type="caution">
    <text evidence="5">The sequence shown here is derived from an EMBL/GenBank/DDBJ whole genome shotgun (WGS) entry which is preliminary data.</text>
</comment>
<dbReference type="PANTHER" id="PTHR40038">
    <property type="entry name" value="MEMBRANE-ASSOCIATED PROTEIN TCAA"/>
    <property type="match status" value="1"/>
</dbReference>
<dbReference type="Pfam" id="PF22819">
    <property type="entry name" value="TcaA_5th"/>
    <property type="match status" value="1"/>
</dbReference>
<keyword evidence="1" id="KW-1133">Transmembrane helix</keyword>
<reference evidence="5 6" key="1">
    <citation type="submission" date="2023-07" db="EMBL/GenBank/DDBJ databases">
        <title>Genomic Encyclopedia of Type Strains, Phase IV (KMG-IV): sequencing the most valuable type-strain genomes for metagenomic binning, comparative biology and taxonomic classification.</title>
        <authorList>
            <person name="Goeker M."/>
        </authorList>
    </citation>
    <scope>NUCLEOTIDE SEQUENCE [LARGE SCALE GENOMIC DNA]</scope>
    <source>
        <strain evidence="5 6">DSM 19154</strain>
    </source>
</reference>
<feature type="domain" description="TcaA protein NTF2-like" evidence="3">
    <location>
        <begin position="483"/>
        <end position="594"/>
    </location>
</feature>
<organism evidence="5 6">
    <name type="scientific">Alkalicoccobacillus murimartini</name>
    <dbReference type="NCBI Taxonomy" id="171685"/>
    <lineage>
        <taxon>Bacteria</taxon>
        <taxon>Bacillati</taxon>
        <taxon>Bacillota</taxon>
        <taxon>Bacilli</taxon>
        <taxon>Bacillales</taxon>
        <taxon>Bacillaceae</taxon>
        <taxon>Alkalicoccobacillus</taxon>
    </lineage>
</organism>
<proteinExistence type="predicted"/>
<accession>A0ABT9YGE9</accession>
<evidence type="ECO:0000259" key="4">
    <source>
        <dbReference type="Pfam" id="PF25155"/>
    </source>
</evidence>
<gene>
    <name evidence="5" type="ORF">J2S05_001742</name>
</gene>
<dbReference type="Proteomes" id="UP001225034">
    <property type="component" value="Unassembled WGS sequence"/>
</dbReference>
<dbReference type="InterPro" id="IPR054529">
    <property type="entry name" value="TcaA_2nd"/>
</dbReference>
<evidence type="ECO:0000313" key="6">
    <source>
        <dbReference type="Proteomes" id="UP001225034"/>
    </source>
</evidence>
<dbReference type="Pfam" id="PF22813">
    <property type="entry name" value="TcaA_2nd"/>
    <property type="match status" value="1"/>
</dbReference>
<keyword evidence="6" id="KW-1185">Reference proteome</keyword>
<evidence type="ECO:0000259" key="2">
    <source>
        <dbReference type="Pfam" id="PF22813"/>
    </source>
</evidence>
<feature type="domain" description="YvbJ-like NTF2-like" evidence="4">
    <location>
        <begin position="330"/>
        <end position="443"/>
    </location>
</feature>